<dbReference type="EMBL" id="JAULSN010000010">
    <property type="protein sequence ID" value="KAK3361845.1"/>
    <property type="molecule type" value="Genomic_DNA"/>
</dbReference>
<name>A0AAE0JUM2_9PEZI</name>
<keyword evidence="4" id="KW-0560">Oxidoreductase</keyword>
<evidence type="ECO:0000313" key="7">
    <source>
        <dbReference type="Proteomes" id="UP001287356"/>
    </source>
</evidence>
<reference evidence="6" key="2">
    <citation type="submission" date="2023-06" db="EMBL/GenBank/DDBJ databases">
        <authorList>
            <consortium name="Lawrence Berkeley National Laboratory"/>
            <person name="Haridas S."/>
            <person name="Hensen N."/>
            <person name="Bonometti L."/>
            <person name="Westerberg I."/>
            <person name="Brannstrom I.O."/>
            <person name="Guillou S."/>
            <person name="Cros-Aarteil S."/>
            <person name="Calhoun S."/>
            <person name="Kuo A."/>
            <person name="Mondo S."/>
            <person name="Pangilinan J."/>
            <person name="Riley R."/>
            <person name="Labutti K."/>
            <person name="Andreopoulos B."/>
            <person name="Lipzen A."/>
            <person name="Chen C."/>
            <person name="Yanf M."/>
            <person name="Daum C."/>
            <person name="Ng V."/>
            <person name="Clum A."/>
            <person name="Steindorff A."/>
            <person name="Ohm R."/>
            <person name="Martin F."/>
            <person name="Silar P."/>
            <person name="Natvig D."/>
            <person name="Lalanne C."/>
            <person name="Gautier V."/>
            <person name="Ament-Velasquez S.L."/>
            <person name="Kruys A."/>
            <person name="Hutchinson M.I."/>
            <person name="Powell A.J."/>
            <person name="Barry K."/>
            <person name="Miller A.N."/>
            <person name="Grigoriev I.V."/>
            <person name="Debuchy R."/>
            <person name="Gladieux P."/>
            <person name="Thoren M.H."/>
            <person name="Johannesson H."/>
        </authorList>
    </citation>
    <scope>NUCLEOTIDE SEQUENCE</scope>
    <source>
        <strain evidence="6">CBS 958.72</strain>
    </source>
</reference>
<evidence type="ECO:0000313" key="6">
    <source>
        <dbReference type="EMBL" id="KAK3361845.1"/>
    </source>
</evidence>
<dbReference type="Proteomes" id="UP001287356">
    <property type="component" value="Unassembled WGS sequence"/>
</dbReference>
<comment type="caution">
    <text evidence="6">The sequence shown here is derived from an EMBL/GenBank/DDBJ whole genome shotgun (WGS) entry which is preliminary data.</text>
</comment>
<dbReference type="AlphaFoldDB" id="A0AAE0JUM2"/>
<evidence type="ECO:0000256" key="4">
    <source>
        <dbReference type="ARBA" id="ARBA00023002"/>
    </source>
</evidence>
<comment type="cofactor">
    <cofactor evidence="1">
        <name>heme</name>
        <dbReference type="ChEBI" id="CHEBI:30413"/>
    </cofactor>
</comment>
<protein>
    <submittedName>
        <fullName evidence="6">Cytochrome P450</fullName>
    </submittedName>
</protein>
<dbReference type="GO" id="GO:0020037">
    <property type="term" value="F:heme binding"/>
    <property type="evidence" value="ECO:0007669"/>
    <property type="project" value="InterPro"/>
</dbReference>
<sequence>MGRLWALHFEENKRQTFLLNARDLYLGGYRKFKNGIYRIGAPNWSTVVVLSPKFLPELNKPPEDILSLAVAIEELLRIVAAVSGLVFVVTDMGWSEEYLDIGVNYTVEFMLFAASRLPEVKKLNERLEQAHALLRPVIEARQQLADAGGKTPCDMQLNLISSSIYTTTIALTNAPKLAAKLRAEVRRVLSRYRGVLCSRELECTRRLDSFVTETMRGGPHSVNTFQRKGMRPFRLSTGQEISAGVVIDRVRKAQPVREGRHFGPDYEHHFDPCKEKFLTFGYGRHAYPGRFLASKEIKAIVANVLILCEIKLADGVTEQDPNLTFGSMFVFMKRDFVTGAT</sequence>
<dbReference type="PANTHER" id="PTHR46206:SF7">
    <property type="entry name" value="P450, PUTATIVE (EUROFUNG)-RELATED"/>
    <property type="match status" value="1"/>
</dbReference>
<dbReference type="Gene3D" id="1.10.630.10">
    <property type="entry name" value="Cytochrome P450"/>
    <property type="match status" value="1"/>
</dbReference>
<dbReference type="GO" id="GO:0016705">
    <property type="term" value="F:oxidoreductase activity, acting on paired donors, with incorporation or reduction of molecular oxygen"/>
    <property type="evidence" value="ECO:0007669"/>
    <property type="project" value="InterPro"/>
</dbReference>
<evidence type="ECO:0000256" key="3">
    <source>
        <dbReference type="ARBA" id="ARBA00022723"/>
    </source>
</evidence>
<proteinExistence type="inferred from homology"/>
<comment type="similarity">
    <text evidence="2">Belongs to the cytochrome P450 family.</text>
</comment>
<keyword evidence="3" id="KW-0479">Metal-binding</keyword>
<keyword evidence="7" id="KW-1185">Reference proteome</keyword>
<organism evidence="6 7">
    <name type="scientific">Lasiosphaeria ovina</name>
    <dbReference type="NCBI Taxonomy" id="92902"/>
    <lineage>
        <taxon>Eukaryota</taxon>
        <taxon>Fungi</taxon>
        <taxon>Dikarya</taxon>
        <taxon>Ascomycota</taxon>
        <taxon>Pezizomycotina</taxon>
        <taxon>Sordariomycetes</taxon>
        <taxon>Sordariomycetidae</taxon>
        <taxon>Sordariales</taxon>
        <taxon>Lasiosphaeriaceae</taxon>
        <taxon>Lasiosphaeria</taxon>
    </lineage>
</organism>
<gene>
    <name evidence="6" type="ORF">B0T24DRAFT_670814</name>
</gene>
<dbReference type="PANTHER" id="PTHR46206">
    <property type="entry name" value="CYTOCHROME P450"/>
    <property type="match status" value="1"/>
</dbReference>
<dbReference type="GO" id="GO:0004497">
    <property type="term" value="F:monooxygenase activity"/>
    <property type="evidence" value="ECO:0007669"/>
    <property type="project" value="InterPro"/>
</dbReference>
<evidence type="ECO:0000256" key="1">
    <source>
        <dbReference type="ARBA" id="ARBA00001971"/>
    </source>
</evidence>
<evidence type="ECO:0000256" key="2">
    <source>
        <dbReference type="ARBA" id="ARBA00010617"/>
    </source>
</evidence>
<evidence type="ECO:0000256" key="5">
    <source>
        <dbReference type="ARBA" id="ARBA00023004"/>
    </source>
</evidence>
<dbReference type="GO" id="GO:0005506">
    <property type="term" value="F:iron ion binding"/>
    <property type="evidence" value="ECO:0007669"/>
    <property type="project" value="InterPro"/>
</dbReference>
<keyword evidence="5" id="KW-0408">Iron</keyword>
<reference evidence="6" key="1">
    <citation type="journal article" date="2023" name="Mol. Phylogenet. Evol.">
        <title>Genome-scale phylogeny and comparative genomics of the fungal order Sordariales.</title>
        <authorList>
            <person name="Hensen N."/>
            <person name="Bonometti L."/>
            <person name="Westerberg I."/>
            <person name="Brannstrom I.O."/>
            <person name="Guillou S."/>
            <person name="Cros-Aarteil S."/>
            <person name="Calhoun S."/>
            <person name="Haridas S."/>
            <person name="Kuo A."/>
            <person name="Mondo S."/>
            <person name="Pangilinan J."/>
            <person name="Riley R."/>
            <person name="LaButti K."/>
            <person name="Andreopoulos B."/>
            <person name="Lipzen A."/>
            <person name="Chen C."/>
            <person name="Yan M."/>
            <person name="Daum C."/>
            <person name="Ng V."/>
            <person name="Clum A."/>
            <person name="Steindorff A."/>
            <person name="Ohm R.A."/>
            <person name="Martin F."/>
            <person name="Silar P."/>
            <person name="Natvig D.O."/>
            <person name="Lalanne C."/>
            <person name="Gautier V."/>
            <person name="Ament-Velasquez S.L."/>
            <person name="Kruys A."/>
            <person name="Hutchinson M.I."/>
            <person name="Powell A.J."/>
            <person name="Barry K."/>
            <person name="Miller A.N."/>
            <person name="Grigoriev I.V."/>
            <person name="Debuchy R."/>
            <person name="Gladieux P."/>
            <person name="Hiltunen Thoren M."/>
            <person name="Johannesson H."/>
        </authorList>
    </citation>
    <scope>NUCLEOTIDE SEQUENCE</scope>
    <source>
        <strain evidence="6">CBS 958.72</strain>
    </source>
</reference>
<dbReference type="SUPFAM" id="SSF48264">
    <property type="entry name" value="Cytochrome P450"/>
    <property type="match status" value="1"/>
</dbReference>
<dbReference type="InterPro" id="IPR036396">
    <property type="entry name" value="Cyt_P450_sf"/>
</dbReference>
<accession>A0AAE0JUM2</accession>